<gene>
    <name evidence="10" type="ORF">GCM10011489_09110</name>
</gene>
<evidence type="ECO:0000313" key="11">
    <source>
        <dbReference type="Proteomes" id="UP000621454"/>
    </source>
</evidence>
<evidence type="ECO:0000313" key="10">
    <source>
        <dbReference type="EMBL" id="GGB23026.1"/>
    </source>
</evidence>
<accession>A0A916T0I6</accession>
<evidence type="ECO:0000259" key="9">
    <source>
        <dbReference type="PROSITE" id="PS52029"/>
    </source>
</evidence>
<feature type="region of interest" description="Disordered" evidence="7">
    <location>
        <begin position="1"/>
        <end position="38"/>
    </location>
</feature>
<feature type="region of interest" description="Disordered" evidence="7">
    <location>
        <begin position="80"/>
        <end position="100"/>
    </location>
</feature>
<keyword evidence="5 6" id="KW-0961">Cell wall biogenesis/degradation</keyword>
<dbReference type="GO" id="GO:0071555">
    <property type="term" value="P:cell wall organization"/>
    <property type="evidence" value="ECO:0007669"/>
    <property type="project" value="UniProtKB-UniRule"/>
</dbReference>
<feature type="active site" description="Proton donor/acceptor" evidence="6">
    <location>
        <position position="178"/>
    </location>
</feature>
<dbReference type="GO" id="GO:0008360">
    <property type="term" value="P:regulation of cell shape"/>
    <property type="evidence" value="ECO:0007669"/>
    <property type="project" value="UniProtKB-UniRule"/>
</dbReference>
<dbReference type="GO" id="GO:0005576">
    <property type="term" value="C:extracellular region"/>
    <property type="evidence" value="ECO:0007669"/>
    <property type="project" value="TreeGrafter"/>
</dbReference>
<feature type="compositionally biased region" description="Low complexity" evidence="7">
    <location>
        <begin position="28"/>
        <end position="38"/>
    </location>
</feature>
<evidence type="ECO:0000256" key="7">
    <source>
        <dbReference type="SAM" id="MobiDB-lite"/>
    </source>
</evidence>
<evidence type="ECO:0000256" key="1">
    <source>
        <dbReference type="ARBA" id="ARBA00004752"/>
    </source>
</evidence>
<evidence type="ECO:0000256" key="3">
    <source>
        <dbReference type="ARBA" id="ARBA00022960"/>
    </source>
</evidence>
<reference evidence="10" key="2">
    <citation type="submission" date="2020-09" db="EMBL/GenBank/DDBJ databases">
        <authorList>
            <person name="Sun Q."/>
            <person name="Zhou Y."/>
        </authorList>
    </citation>
    <scope>NUCLEOTIDE SEQUENCE</scope>
    <source>
        <strain evidence="10">CGMCC 1.12827</strain>
    </source>
</reference>
<dbReference type="InterPro" id="IPR050979">
    <property type="entry name" value="LD-transpeptidase"/>
</dbReference>
<evidence type="ECO:0000256" key="6">
    <source>
        <dbReference type="PROSITE-ProRule" id="PRU01373"/>
    </source>
</evidence>
<keyword evidence="3 6" id="KW-0133">Cell shape</keyword>
<dbReference type="SUPFAM" id="SSF141523">
    <property type="entry name" value="L,D-transpeptidase catalytic domain-like"/>
    <property type="match status" value="1"/>
</dbReference>
<feature type="transmembrane region" description="Helical" evidence="8">
    <location>
        <begin position="48"/>
        <end position="67"/>
    </location>
</feature>
<keyword evidence="2" id="KW-0808">Transferase</keyword>
<dbReference type="PANTHER" id="PTHR30582">
    <property type="entry name" value="L,D-TRANSPEPTIDASE"/>
    <property type="match status" value="1"/>
</dbReference>
<keyword evidence="8" id="KW-0812">Transmembrane</keyword>
<evidence type="ECO:0000256" key="4">
    <source>
        <dbReference type="ARBA" id="ARBA00022984"/>
    </source>
</evidence>
<dbReference type="PANTHER" id="PTHR30582:SF2">
    <property type="entry name" value="L,D-TRANSPEPTIDASE YCIB-RELATED"/>
    <property type="match status" value="1"/>
</dbReference>
<protein>
    <recommendedName>
        <fullName evidence="9">L,D-TPase catalytic domain-containing protein</fullName>
    </recommendedName>
</protein>
<feature type="compositionally biased region" description="Basic and acidic residues" evidence="7">
    <location>
        <begin position="8"/>
        <end position="24"/>
    </location>
</feature>
<dbReference type="EMBL" id="BMGC01000004">
    <property type="protein sequence ID" value="GGB23026.1"/>
    <property type="molecule type" value="Genomic_DNA"/>
</dbReference>
<dbReference type="GO" id="GO:0071972">
    <property type="term" value="F:peptidoglycan L,D-transpeptidase activity"/>
    <property type="evidence" value="ECO:0007669"/>
    <property type="project" value="TreeGrafter"/>
</dbReference>
<dbReference type="GO" id="GO:0016740">
    <property type="term" value="F:transferase activity"/>
    <property type="evidence" value="ECO:0007669"/>
    <property type="project" value="UniProtKB-KW"/>
</dbReference>
<comment type="caution">
    <text evidence="10">The sequence shown here is derived from an EMBL/GenBank/DDBJ whole genome shotgun (WGS) entry which is preliminary data.</text>
</comment>
<name>A0A916T0I6_9ACTN</name>
<dbReference type="PROSITE" id="PS52029">
    <property type="entry name" value="LD_TPASE"/>
    <property type="match status" value="1"/>
</dbReference>
<keyword evidence="8" id="KW-1133">Transmembrane helix</keyword>
<keyword evidence="11" id="KW-1185">Reference proteome</keyword>
<reference evidence="10" key="1">
    <citation type="journal article" date="2014" name="Int. J. Syst. Evol. Microbiol.">
        <title>Complete genome sequence of Corynebacterium casei LMG S-19264T (=DSM 44701T), isolated from a smear-ripened cheese.</title>
        <authorList>
            <consortium name="US DOE Joint Genome Institute (JGI-PGF)"/>
            <person name="Walter F."/>
            <person name="Albersmeier A."/>
            <person name="Kalinowski J."/>
            <person name="Ruckert C."/>
        </authorList>
    </citation>
    <scope>NUCLEOTIDE SEQUENCE</scope>
    <source>
        <strain evidence="10">CGMCC 1.12827</strain>
    </source>
</reference>
<dbReference type="InterPro" id="IPR038063">
    <property type="entry name" value="Transpep_catalytic_dom"/>
</dbReference>
<comment type="pathway">
    <text evidence="1 6">Cell wall biogenesis; peptidoglycan biosynthesis.</text>
</comment>
<evidence type="ECO:0000256" key="8">
    <source>
        <dbReference type="SAM" id="Phobius"/>
    </source>
</evidence>
<evidence type="ECO:0000256" key="2">
    <source>
        <dbReference type="ARBA" id="ARBA00022679"/>
    </source>
</evidence>
<dbReference type="Proteomes" id="UP000621454">
    <property type="component" value="Unassembled WGS sequence"/>
</dbReference>
<proteinExistence type="predicted"/>
<dbReference type="Pfam" id="PF03734">
    <property type="entry name" value="YkuD"/>
    <property type="match status" value="1"/>
</dbReference>
<organism evidence="10 11">
    <name type="scientific">Gordonia jinhuaensis</name>
    <dbReference type="NCBI Taxonomy" id="1517702"/>
    <lineage>
        <taxon>Bacteria</taxon>
        <taxon>Bacillati</taxon>
        <taxon>Actinomycetota</taxon>
        <taxon>Actinomycetes</taxon>
        <taxon>Mycobacteriales</taxon>
        <taxon>Gordoniaceae</taxon>
        <taxon>Gordonia</taxon>
    </lineage>
</organism>
<dbReference type="Gene3D" id="2.40.440.10">
    <property type="entry name" value="L,D-transpeptidase catalytic domain-like"/>
    <property type="match status" value="1"/>
</dbReference>
<evidence type="ECO:0000256" key="5">
    <source>
        <dbReference type="ARBA" id="ARBA00023316"/>
    </source>
</evidence>
<dbReference type="InterPro" id="IPR005490">
    <property type="entry name" value="LD_TPept_cat_dom"/>
</dbReference>
<dbReference type="GO" id="GO:0018104">
    <property type="term" value="P:peptidoglycan-protein cross-linking"/>
    <property type="evidence" value="ECO:0007669"/>
    <property type="project" value="TreeGrafter"/>
</dbReference>
<dbReference type="AlphaFoldDB" id="A0A916T0I6"/>
<feature type="domain" description="L,D-TPase catalytic" evidence="9">
    <location>
        <begin position="104"/>
        <end position="225"/>
    </location>
</feature>
<sequence length="226" mass="24526">MGVPDSRATTDRTGGDDSRPDRQPPDSPSSSRGRLPLGRLSTGAITDYALPVIGLLAVIALSVGVIVRLNVHDPAPRAAAETAVPASAPPTPAPDPCRDNTLPRRVVVSVGSQHMWLCQAANVYADSPVTTGSVDLGDGTPLGTWQIQSRETDRYLWGPDYRVFVHYWLPYFEDIGFHDSSWQKFPYGDLNMYKRFGSHGCVHVPAEMMSGLYTWALEGTTVTVTA</sequence>
<keyword evidence="4 6" id="KW-0573">Peptidoglycan synthesis</keyword>
<feature type="active site" description="Nucleophile" evidence="6">
    <location>
        <position position="201"/>
    </location>
</feature>
<dbReference type="CDD" id="cd16913">
    <property type="entry name" value="YkuD_like"/>
    <property type="match status" value="1"/>
</dbReference>
<keyword evidence="8" id="KW-0472">Membrane</keyword>